<dbReference type="HOGENOM" id="CLU_2564791_0_0_1"/>
<reference evidence="1" key="1">
    <citation type="submission" date="2011-04" db="EMBL/GenBank/DDBJ databases">
        <title>Evolution of plant cell wall degrading machinery underlies the functional diversity of forest fungi.</title>
        <authorList>
            <consortium name="US DOE Joint Genome Institute (JGI-PGF)"/>
            <person name="Eastwood D.C."/>
            <person name="Floudas D."/>
            <person name="Binder M."/>
            <person name="Majcherczyk A."/>
            <person name="Schneider P."/>
            <person name="Aerts A."/>
            <person name="Asiegbu F.O."/>
            <person name="Baker S.E."/>
            <person name="Barry K."/>
            <person name="Bendiksby M."/>
            <person name="Blumentritt M."/>
            <person name="Coutinho P.M."/>
            <person name="Cullen D."/>
            <person name="Cullen D."/>
            <person name="Gathman A."/>
            <person name="Goodell B."/>
            <person name="Henrissat B."/>
            <person name="Ihrmark K."/>
            <person name="Kauserud H."/>
            <person name="Kohler A."/>
            <person name="LaButti K."/>
            <person name="Lapidus A."/>
            <person name="Lavin J.L."/>
            <person name="Lee Y.-H."/>
            <person name="Lindquist E."/>
            <person name="Lilly W."/>
            <person name="Lucas S."/>
            <person name="Morin E."/>
            <person name="Murat C."/>
            <person name="Oguiza J.A."/>
            <person name="Park J."/>
            <person name="Pisabarro A.G."/>
            <person name="Riley R."/>
            <person name="Rosling A."/>
            <person name="Salamov A."/>
            <person name="Schmidt O."/>
            <person name="Schmutz J."/>
            <person name="Skrede I."/>
            <person name="Stenlid J."/>
            <person name="Wiebenga A."/>
            <person name="Xie X."/>
            <person name="Kues U."/>
            <person name="Hibbett D.S."/>
            <person name="Hoffmeister D."/>
            <person name="Hogberg N."/>
            <person name="Martin F."/>
            <person name="Grigoriev I.V."/>
            <person name="Watkinson S.C."/>
        </authorList>
    </citation>
    <scope>NUCLEOTIDE SEQUENCE</scope>
    <source>
        <strain evidence="1">S7.9</strain>
    </source>
</reference>
<dbReference type="RefSeq" id="XP_007318434.1">
    <property type="nucleotide sequence ID" value="XM_007318372.1"/>
</dbReference>
<gene>
    <name evidence="1" type="ORF">SERLADRAFT_389583</name>
</gene>
<protein>
    <submittedName>
        <fullName evidence="1">Uncharacterized protein</fullName>
    </submittedName>
</protein>
<dbReference type="KEGG" id="sla:SERLADRAFT_389583"/>
<proteinExistence type="predicted"/>
<dbReference type="GeneID" id="18811400"/>
<feature type="non-terminal residue" evidence="1">
    <location>
        <position position="1"/>
    </location>
</feature>
<accession>F8NWR3</accession>
<dbReference type="EMBL" id="GL945434">
    <property type="protein sequence ID" value="EGO24415.1"/>
    <property type="molecule type" value="Genomic_DNA"/>
</dbReference>
<evidence type="ECO:0000313" key="1">
    <source>
        <dbReference type="EMBL" id="EGO24415.1"/>
    </source>
</evidence>
<dbReference type="AlphaFoldDB" id="F8NWR3"/>
<organism>
    <name type="scientific">Serpula lacrymans var. lacrymans (strain S7.9)</name>
    <name type="common">Dry rot fungus</name>
    <dbReference type="NCBI Taxonomy" id="578457"/>
    <lineage>
        <taxon>Eukaryota</taxon>
        <taxon>Fungi</taxon>
        <taxon>Dikarya</taxon>
        <taxon>Basidiomycota</taxon>
        <taxon>Agaricomycotina</taxon>
        <taxon>Agaricomycetes</taxon>
        <taxon>Agaricomycetidae</taxon>
        <taxon>Boletales</taxon>
        <taxon>Coniophorineae</taxon>
        <taxon>Serpulaceae</taxon>
        <taxon>Serpula</taxon>
    </lineage>
</organism>
<dbReference type="Proteomes" id="UP000008064">
    <property type="component" value="Unassembled WGS sequence"/>
</dbReference>
<name>F8NWR3_SERL9</name>
<sequence length="82" mass="9187">CYIYPERNDHFGKSLKAYLHNLMLNSAIPVRLPFSLASLTCQMQISTDEVHARVASHHRTFTSVTFIVKITVCFISSCLGVG</sequence>